<dbReference type="InterPro" id="IPR001128">
    <property type="entry name" value="Cyt_P450"/>
</dbReference>
<gene>
    <name evidence="3" type="primary">Cyp2j5_5</name>
    <name evidence="3" type="ORF">CEXT_438971</name>
</gene>
<dbReference type="GO" id="GO:0005506">
    <property type="term" value="F:iron ion binding"/>
    <property type="evidence" value="ECO:0007669"/>
    <property type="project" value="InterPro"/>
</dbReference>
<dbReference type="GO" id="GO:0016705">
    <property type="term" value="F:oxidoreductase activity, acting on paired donors, with incorporation or reduction of molecular oxygen"/>
    <property type="evidence" value="ECO:0007669"/>
    <property type="project" value="InterPro"/>
</dbReference>
<organism evidence="3 4">
    <name type="scientific">Caerostris extrusa</name>
    <name type="common">Bark spider</name>
    <name type="synonym">Caerostris bankana</name>
    <dbReference type="NCBI Taxonomy" id="172846"/>
    <lineage>
        <taxon>Eukaryota</taxon>
        <taxon>Metazoa</taxon>
        <taxon>Ecdysozoa</taxon>
        <taxon>Arthropoda</taxon>
        <taxon>Chelicerata</taxon>
        <taxon>Arachnida</taxon>
        <taxon>Araneae</taxon>
        <taxon>Araneomorphae</taxon>
        <taxon>Entelegynae</taxon>
        <taxon>Araneoidea</taxon>
        <taxon>Araneidae</taxon>
        <taxon>Caerostris</taxon>
    </lineage>
</organism>
<proteinExistence type="inferred from homology"/>
<sequence length="93" mass="10840">MPPDGGRRFTFDTVFYAGLKKLTENYYLVEQLLKVKRNCPGEVIGMMELLFYFVAIMQRFQILPPKGKAPRLEGTLGLTYHAVPQELRFVRRE</sequence>
<protein>
    <submittedName>
        <fullName evidence="3">Cytochrome P450 2J5</fullName>
    </submittedName>
</protein>
<accession>A0AAV4NZ97</accession>
<dbReference type="SUPFAM" id="SSF48264">
    <property type="entry name" value="Cytochrome P450"/>
    <property type="match status" value="1"/>
</dbReference>
<dbReference type="InterPro" id="IPR036396">
    <property type="entry name" value="Cyt_P450_sf"/>
</dbReference>
<evidence type="ECO:0000256" key="1">
    <source>
        <dbReference type="ARBA" id="ARBA00010617"/>
    </source>
</evidence>
<keyword evidence="4" id="KW-1185">Reference proteome</keyword>
<dbReference type="Gene3D" id="1.10.630.10">
    <property type="entry name" value="Cytochrome P450"/>
    <property type="match status" value="1"/>
</dbReference>
<name>A0AAV4NZ97_CAEEX</name>
<keyword evidence="2" id="KW-0503">Monooxygenase</keyword>
<dbReference type="AlphaFoldDB" id="A0AAV4NZ97"/>
<evidence type="ECO:0000313" key="4">
    <source>
        <dbReference type="Proteomes" id="UP001054945"/>
    </source>
</evidence>
<reference evidence="3 4" key="1">
    <citation type="submission" date="2021-06" db="EMBL/GenBank/DDBJ databases">
        <title>Caerostris extrusa draft genome.</title>
        <authorList>
            <person name="Kono N."/>
            <person name="Arakawa K."/>
        </authorList>
    </citation>
    <scope>NUCLEOTIDE SEQUENCE [LARGE SCALE GENOMIC DNA]</scope>
</reference>
<evidence type="ECO:0000313" key="3">
    <source>
        <dbReference type="EMBL" id="GIX88964.1"/>
    </source>
</evidence>
<evidence type="ECO:0000256" key="2">
    <source>
        <dbReference type="ARBA" id="ARBA00023033"/>
    </source>
</evidence>
<dbReference type="GO" id="GO:0004497">
    <property type="term" value="F:monooxygenase activity"/>
    <property type="evidence" value="ECO:0007669"/>
    <property type="project" value="UniProtKB-KW"/>
</dbReference>
<dbReference type="Pfam" id="PF00067">
    <property type="entry name" value="p450"/>
    <property type="match status" value="1"/>
</dbReference>
<comment type="caution">
    <text evidence="3">The sequence shown here is derived from an EMBL/GenBank/DDBJ whole genome shotgun (WGS) entry which is preliminary data.</text>
</comment>
<keyword evidence="2" id="KW-0560">Oxidoreductase</keyword>
<dbReference type="EMBL" id="BPLR01003811">
    <property type="protein sequence ID" value="GIX88964.1"/>
    <property type="molecule type" value="Genomic_DNA"/>
</dbReference>
<dbReference type="GO" id="GO:0020037">
    <property type="term" value="F:heme binding"/>
    <property type="evidence" value="ECO:0007669"/>
    <property type="project" value="InterPro"/>
</dbReference>
<dbReference type="Proteomes" id="UP001054945">
    <property type="component" value="Unassembled WGS sequence"/>
</dbReference>
<comment type="similarity">
    <text evidence="1">Belongs to the cytochrome P450 family.</text>
</comment>